<evidence type="ECO:0000313" key="1">
    <source>
        <dbReference type="EMBL" id="AEZ67133.1"/>
    </source>
</evidence>
<dbReference type="AlphaFoldDB" id="H6U8T8"/>
<dbReference type="CDD" id="cd02440">
    <property type="entry name" value="AdoMet_MTases"/>
    <property type="match status" value="1"/>
</dbReference>
<dbReference type="EMBL" id="JN630467">
    <property type="protein sequence ID" value="AEZ67133.1"/>
    <property type="molecule type" value="Genomic_DNA"/>
</dbReference>
<accession>H6U8T8</accession>
<dbReference type="SUPFAM" id="SSF53335">
    <property type="entry name" value="S-adenosyl-L-methionine-dependent methyltransferases"/>
    <property type="match status" value="1"/>
</dbReference>
<name>H6U8T8_RALSL</name>
<dbReference type="Gene3D" id="3.40.50.150">
    <property type="entry name" value="Vaccinia Virus protein VP39"/>
    <property type="match status" value="1"/>
</dbReference>
<sequence>MATEEQLMLDLTIGGRRVLDPCCGSRMFWFDRQNPDVVYGDKRSESHVLCDGRTLRIEPDMLLDFTDMPFDDGSFKLVVFDPPHLHTAGPRSWMTKKYGKLSETWQEDIRKGFSECFRVLASDGVLVFKWNETQVKIREVLALTDVQPLFGHPTGRKGLTHWYVFMKPSEVV</sequence>
<organism evidence="1">
    <name type="scientific">Ralstonia solanacearum</name>
    <name type="common">Pseudomonas solanacearum</name>
    <dbReference type="NCBI Taxonomy" id="305"/>
    <lineage>
        <taxon>Bacteria</taxon>
        <taxon>Pseudomonadati</taxon>
        <taxon>Pseudomonadota</taxon>
        <taxon>Betaproteobacteria</taxon>
        <taxon>Burkholderiales</taxon>
        <taxon>Burkholderiaceae</taxon>
        <taxon>Ralstonia</taxon>
        <taxon>Ralstonia solanacearum species complex</taxon>
    </lineage>
</organism>
<gene>
    <name evidence="1" type="primary">met</name>
</gene>
<reference evidence="1" key="1">
    <citation type="submission" date="2011-08" db="EMBL/GenBank/DDBJ databases">
        <authorList>
            <person name="Che J."/>
            <person name="Liu B."/>
            <person name="Lin H."/>
            <person name="Tang W."/>
        </authorList>
    </citation>
    <scope>NUCLEOTIDE SEQUENCE</scope>
    <source>
        <strain evidence="1">FJAT-1458</strain>
    </source>
</reference>
<proteinExistence type="predicted"/>
<dbReference type="InterPro" id="IPR029063">
    <property type="entry name" value="SAM-dependent_MTases_sf"/>
</dbReference>
<protein>
    <submittedName>
        <fullName evidence="1">Putative Met</fullName>
    </submittedName>
</protein>